<dbReference type="InterPro" id="IPR010982">
    <property type="entry name" value="Lambda_DNA-bd_dom_sf"/>
</dbReference>
<evidence type="ECO:0000313" key="3">
    <source>
        <dbReference type="EMBL" id="KGE13786.1"/>
    </source>
</evidence>
<dbReference type="InterPro" id="IPR001387">
    <property type="entry name" value="Cro/C1-type_HTH"/>
</dbReference>
<gene>
    <name evidence="3" type="ORF">DI53_2412</name>
</gene>
<dbReference type="AlphaFoldDB" id="A0A0B8T0G2"/>
<dbReference type="PATRIC" id="fig|1229276.3.peg.2480"/>
<dbReference type="PROSITE" id="PS50943">
    <property type="entry name" value="HTH_CROC1"/>
    <property type="match status" value="1"/>
</dbReference>
<feature type="domain" description="HTH cro/C1-type" evidence="2">
    <location>
        <begin position="14"/>
        <end position="67"/>
    </location>
</feature>
<reference evidence="3 4" key="2">
    <citation type="journal article" date="2015" name="PLoS ONE">
        <title>Whole-Genome Optical Mapping and Finished Genome Sequence of Sphingobacterium deserti sp. nov., a New Species Isolated from the Western Desert of China.</title>
        <authorList>
            <person name="Teng C."/>
            <person name="Zhou Z."/>
            <person name="Molnar I."/>
            <person name="Li X."/>
            <person name="Tang R."/>
            <person name="Chen M."/>
            <person name="Wang L."/>
            <person name="Su S."/>
            <person name="Zhang W."/>
            <person name="Lin M."/>
        </authorList>
    </citation>
    <scope>NUCLEOTIDE SEQUENCE [LARGE SCALE GENOMIC DNA]</scope>
    <source>
        <strain evidence="4">ACCC05744</strain>
    </source>
</reference>
<dbReference type="SMART" id="SM00530">
    <property type="entry name" value="HTH_XRE"/>
    <property type="match status" value="1"/>
</dbReference>
<proteinExistence type="predicted"/>
<dbReference type="GO" id="GO:0003677">
    <property type="term" value="F:DNA binding"/>
    <property type="evidence" value="ECO:0007669"/>
    <property type="project" value="InterPro"/>
</dbReference>
<dbReference type="OrthoDB" id="674774at2"/>
<evidence type="ECO:0000256" key="1">
    <source>
        <dbReference type="SAM" id="Coils"/>
    </source>
</evidence>
<dbReference type="Gene3D" id="1.10.260.40">
    <property type="entry name" value="lambda repressor-like DNA-binding domains"/>
    <property type="match status" value="1"/>
</dbReference>
<feature type="coiled-coil region" evidence="1">
    <location>
        <begin position="104"/>
        <end position="135"/>
    </location>
</feature>
<dbReference type="Proteomes" id="UP000031802">
    <property type="component" value="Unassembled WGS sequence"/>
</dbReference>
<sequence>MNAATKPNHIGRKISRIRELRGMKQETLATEMGMSQQAVSAMENRETIEKSVLEQVAKILGVTSEAIENFDEERVINYFNTFNDNSFSNSNGTFSASNCTFNPLDKLVEAYEENKKLYERLLEAEREKNDYLERALRKSN</sequence>
<dbReference type="CDD" id="cd00093">
    <property type="entry name" value="HTH_XRE"/>
    <property type="match status" value="1"/>
</dbReference>
<accession>A0A0B8T0G2</accession>
<evidence type="ECO:0000259" key="2">
    <source>
        <dbReference type="PROSITE" id="PS50943"/>
    </source>
</evidence>
<protein>
    <submittedName>
        <fullName evidence="3">XRE family transcriptional regulator</fullName>
    </submittedName>
</protein>
<dbReference type="SUPFAM" id="SSF47413">
    <property type="entry name" value="lambda repressor-like DNA-binding domains"/>
    <property type="match status" value="1"/>
</dbReference>
<keyword evidence="4" id="KW-1185">Reference proteome</keyword>
<reference evidence="4" key="1">
    <citation type="submission" date="2014-04" db="EMBL/GenBank/DDBJ databases">
        <title>Whole-Genome optical mapping and complete genome sequence of Sphingobacterium deserti sp. nov., a new spaces isolated from desert in the west of China.</title>
        <authorList>
            <person name="Teng C."/>
            <person name="Zhou Z."/>
            <person name="Li X."/>
            <person name="Chen M."/>
            <person name="Lin M."/>
            <person name="Wang L."/>
            <person name="Su S."/>
            <person name="Zhang C."/>
            <person name="Zhang W."/>
        </authorList>
    </citation>
    <scope>NUCLEOTIDE SEQUENCE [LARGE SCALE GENOMIC DNA]</scope>
    <source>
        <strain evidence="4">ACCC05744</strain>
    </source>
</reference>
<dbReference type="Pfam" id="PF01381">
    <property type="entry name" value="HTH_3"/>
    <property type="match status" value="1"/>
</dbReference>
<evidence type="ECO:0000313" key="4">
    <source>
        <dbReference type="Proteomes" id="UP000031802"/>
    </source>
</evidence>
<comment type="caution">
    <text evidence="3">The sequence shown here is derived from an EMBL/GenBank/DDBJ whole genome shotgun (WGS) entry which is preliminary data.</text>
</comment>
<dbReference type="STRING" id="1229276.DI53_2412"/>
<name>A0A0B8T0G2_9SPHI</name>
<keyword evidence="1" id="KW-0175">Coiled coil</keyword>
<dbReference type="RefSeq" id="WP_037499561.1">
    <property type="nucleotide sequence ID" value="NZ_JJMU01000037.1"/>
</dbReference>
<dbReference type="eggNOG" id="COG1476">
    <property type="taxonomic scope" value="Bacteria"/>
</dbReference>
<organism evidence="3 4">
    <name type="scientific">Sphingobacterium deserti</name>
    <dbReference type="NCBI Taxonomy" id="1229276"/>
    <lineage>
        <taxon>Bacteria</taxon>
        <taxon>Pseudomonadati</taxon>
        <taxon>Bacteroidota</taxon>
        <taxon>Sphingobacteriia</taxon>
        <taxon>Sphingobacteriales</taxon>
        <taxon>Sphingobacteriaceae</taxon>
        <taxon>Sphingobacterium</taxon>
    </lineage>
</organism>
<dbReference type="EMBL" id="JJMU01000037">
    <property type="protein sequence ID" value="KGE13786.1"/>
    <property type="molecule type" value="Genomic_DNA"/>
</dbReference>